<protein>
    <recommendedName>
        <fullName evidence="3">GrpB family protein</fullName>
    </recommendedName>
</protein>
<dbReference type="SUPFAM" id="SSF81301">
    <property type="entry name" value="Nucleotidyltransferase"/>
    <property type="match status" value="1"/>
</dbReference>
<reference evidence="1 2" key="1">
    <citation type="submission" date="2018-01" db="EMBL/GenBank/DDBJ databases">
        <authorList>
            <person name="Gaut B.S."/>
            <person name="Morton B.R."/>
            <person name="Clegg M.T."/>
            <person name="Duvall M.R."/>
        </authorList>
    </citation>
    <scope>NUCLEOTIDE SEQUENCE [LARGE SCALE GENOMIC DNA]</scope>
    <source>
        <strain evidence="1 2">HR-AV</strain>
    </source>
</reference>
<accession>A0A2S5A9F4</accession>
<keyword evidence="2" id="KW-1185">Reference proteome</keyword>
<dbReference type="Pfam" id="PF04229">
    <property type="entry name" value="GrpB"/>
    <property type="match status" value="1"/>
</dbReference>
<evidence type="ECO:0008006" key="3">
    <source>
        <dbReference type="Google" id="ProtNLM"/>
    </source>
</evidence>
<dbReference type="Gene3D" id="3.30.460.10">
    <property type="entry name" value="Beta Polymerase, domain 2"/>
    <property type="match status" value="1"/>
</dbReference>
<comment type="caution">
    <text evidence="1">The sequence shown here is derived from an EMBL/GenBank/DDBJ whole genome shotgun (WGS) entry which is preliminary data.</text>
</comment>
<organism evidence="1 2">
    <name type="scientific">Solitalea longa</name>
    <dbReference type="NCBI Taxonomy" id="2079460"/>
    <lineage>
        <taxon>Bacteria</taxon>
        <taxon>Pseudomonadati</taxon>
        <taxon>Bacteroidota</taxon>
        <taxon>Sphingobacteriia</taxon>
        <taxon>Sphingobacteriales</taxon>
        <taxon>Sphingobacteriaceae</taxon>
        <taxon>Solitalea</taxon>
    </lineage>
</organism>
<dbReference type="AlphaFoldDB" id="A0A2S5A9F4"/>
<evidence type="ECO:0000313" key="1">
    <source>
        <dbReference type="EMBL" id="POY39002.1"/>
    </source>
</evidence>
<dbReference type="InterPro" id="IPR043519">
    <property type="entry name" value="NT_sf"/>
</dbReference>
<gene>
    <name evidence="1" type="ORF">C3K47_00435</name>
</gene>
<proteinExistence type="predicted"/>
<dbReference type="OrthoDB" id="9799092at2"/>
<dbReference type="PANTHER" id="PTHR34822">
    <property type="entry name" value="GRPB DOMAIN PROTEIN (AFU_ORTHOLOGUE AFUA_1G01530)"/>
    <property type="match status" value="1"/>
</dbReference>
<dbReference type="EMBL" id="PQVF01000001">
    <property type="protein sequence ID" value="POY39002.1"/>
    <property type="molecule type" value="Genomic_DNA"/>
</dbReference>
<dbReference type="RefSeq" id="WP_103787104.1">
    <property type="nucleotide sequence ID" value="NZ_PQVF01000001.1"/>
</dbReference>
<dbReference type="Proteomes" id="UP000236893">
    <property type="component" value="Unassembled WGS sequence"/>
</dbReference>
<dbReference type="PANTHER" id="PTHR34822:SF1">
    <property type="entry name" value="GRPB FAMILY PROTEIN"/>
    <property type="match status" value="1"/>
</dbReference>
<evidence type="ECO:0000313" key="2">
    <source>
        <dbReference type="Proteomes" id="UP000236893"/>
    </source>
</evidence>
<name>A0A2S5A9F4_9SPHI</name>
<sequence>MLIEKYTSNWIKDFTDIKREIDNGLNGLEYSIEHVGSTSVPNLASKPIIDIDIIYFNQVDWGKIKSGLEEIGYYHNGNQGIEDRDVFKRSGKWTSEILDTVKHHLYVCPSNSKALERHILSRDFLRKNDWARLVYQQMKYELAGKANQDRKKYAELKEINVNGFIDSIIEKEKNEGTTSVWQYGG</sequence>
<dbReference type="InterPro" id="IPR007344">
    <property type="entry name" value="GrpB/CoaE"/>
</dbReference>